<evidence type="ECO:0000256" key="1">
    <source>
        <dbReference type="ARBA" id="ARBA00004479"/>
    </source>
</evidence>
<dbReference type="SMART" id="SM00255">
    <property type="entry name" value="TIR"/>
    <property type="match status" value="1"/>
</dbReference>
<protein>
    <submittedName>
        <fullName evidence="15">Toll-like receptor 13</fullName>
    </submittedName>
</protein>
<keyword evidence="7" id="KW-0677">Repeat</keyword>
<dbReference type="PROSITE" id="PS50104">
    <property type="entry name" value="TIR"/>
    <property type="match status" value="1"/>
</dbReference>
<dbReference type="InterPro" id="IPR001611">
    <property type="entry name" value="Leu-rich_rpt"/>
</dbReference>
<organism evidence="15 16">
    <name type="scientific">Mytilus galloprovincialis</name>
    <name type="common">Mediterranean mussel</name>
    <dbReference type="NCBI Taxonomy" id="29158"/>
    <lineage>
        <taxon>Eukaryota</taxon>
        <taxon>Metazoa</taxon>
        <taxon>Spiralia</taxon>
        <taxon>Lophotrochozoa</taxon>
        <taxon>Mollusca</taxon>
        <taxon>Bivalvia</taxon>
        <taxon>Autobranchia</taxon>
        <taxon>Pteriomorphia</taxon>
        <taxon>Mytilida</taxon>
        <taxon>Mytiloidea</taxon>
        <taxon>Mytilidae</taxon>
        <taxon>Mytilinae</taxon>
        <taxon>Mytilus</taxon>
    </lineage>
</organism>
<dbReference type="PANTHER" id="PTHR24365">
    <property type="entry name" value="TOLL-LIKE RECEPTOR"/>
    <property type="match status" value="1"/>
</dbReference>
<evidence type="ECO:0000256" key="8">
    <source>
        <dbReference type="ARBA" id="ARBA00022859"/>
    </source>
</evidence>
<evidence type="ECO:0000256" key="2">
    <source>
        <dbReference type="ARBA" id="ARBA00009634"/>
    </source>
</evidence>
<name>A0A8B6F0N3_MYTGA</name>
<dbReference type="GO" id="GO:0038023">
    <property type="term" value="F:signaling receptor activity"/>
    <property type="evidence" value="ECO:0007669"/>
    <property type="project" value="TreeGrafter"/>
</dbReference>
<comment type="similarity">
    <text evidence="2">Belongs to the Toll-like receptor family.</text>
</comment>
<dbReference type="OrthoDB" id="6102507at2759"/>
<accession>A0A8B6F0N3</accession>
<evidence type="ECO:0000256" key="7">
    <source>
        <dbReference type="ARBA" id="ARBA00022737"/>
    </source>
</evidence>
<dbReference type="PANTHER" id="PTHR24365:SF541">
    <property type="entry name" value="PROTEIN TOLL-RELATED"/>
    <property type="match status" value="1"/>
</dbReference>
<feature type="transmembrane region" description="Helical" evidence="13">
    <location>
        <begin position="703"/>
        <end position="729"/>
    </location>
</feature>
<sequence length="900" mass="104739">MMKLRDGIFILLVMHMEQILVLCMSGVIQSSSLLNLEIIGKDASFYHGCSSNRKCKCSNITGGILADCSALNLTKSPYFEEKVVSVNLSSNLFTYFPEEGYLPKKLKYLDLAKNKISKFSKGEVTPFSTPCNIVSLNLSSNFLSLDIETYYKGVFQNLKYLQYLDVSNNSNEDKDYYCPDQVFQELSSLQSLLIDGVKNVTFDKGFSTLSNLTFLTITGIVAKGIITKEYFNNFPNLEYLDISATTEWRTFYNFSLFTFETGALQKLTKLQYLDISYHRRLHMCGFRNVTYDLPYTSIRILKANYLECERSVSTVLFVDDIKPLNSTELEELYLDGNNLEETDLDVPQYLPKSLKYFSARDNRWVVSKYAYYYIPGLTGIKTVDLSFQNEHQMSHSENSWYCTEHHRETSHCICDRLPINANENVFHWIHDKEVSYFTNNRRSGPLITACIPYTNSNFEFVLVPPNIETIIIEKAKIGDNIPPVYFSSSSVKKILLQNNQLYSLTGPICNLTQLQYLDLSNNRAADITSYVFGSLIGLKHLRIDNNLLGYSNIFHDNSSASIFENQTNLMFLNMSSNRISTLFQNFLYMTSKLKTVLLDHNLLTDWNISIHHMEYLMFIDISWNQILYLSGDGMNLLEKAFHLNITIDMAHNPFECSCDSMIFLKWLAMHRQYFKGFGNYSCIYLRKSINIFEANLHLKKDCYSYVGVIVSVTIGIIVFLGTICSMIIYRYRWKLRYWYYILKGEYGIDHDKTDGNFQFDAFVSYSEHDRWFPKDYMIDFLEKQKGLRLCIHHRDFIAGSAVAENITNAIHNSRKFVCILTNSFLESKWCMYEFNIALEDIVVSRQGKNSIIIVQLLRTDIRNIPREMRYIMNDDTYLDYPENEEDRIIFWESFERDLKF</sequence>
<comment type="caution">
    <text evidence="15">The sequence shown here is derived from an EMBL/GenBank/DDBJ whole genome shotgun (WGS) entry which is preliminary data.</text>
</comment>
<keyword evidence="8" id="KW-0391">Immunity</keyword>
<dbReference type="SUPFAM" id="SSF52058">
    <property type="entry name" value="L domain-like"/>
    <property type="match status" value="2"/>
</dbReference>
<reference evidence="15" key="1">
    <citation type="submission" date="2018-11" db="EMBL/GenBank/DDBJ databases">
        <authorList>
            <person name="Alioto T."/>
            <person name="Alioto T."/>
        </authorList>
    </citation>
    <scope>NUCLEOTIDE SEQUENCE</scope>
</reference>
<evidence type="ECO:0000313" key="16">
    <source>
        <dbReference type="Proteomes" id="UP000596742"/>
    </source>
</evidence>
<dbReference type="InterPro" id="IPR000157">
    <property type="entry name" value="TIR_dom"/>
</dbReference>
<dbReference type="GO" id="GO:0007165">
    <property type="term" value="P:signal transduction"/>
    <property type="evidence" value="ECO:0007669"/>
    <property type="project" value="InterPro"/>
</dbReference>
<dbReference type="FunFam" id="3.40.50.10140:FF:000001">
    <property type="entry name" value="Toll-like receptor 2"/>
    <property type="match status" value="1"/>
</dbReference>
<evidence type="ECO:0000256" key="11">
    <source>
        <dbReference type="ARBA" id="ARBA00023170"/>
    </source>
</evidence>
<evidence type="ECO:0000256" key="4">
    <source>
        <dbReference type="ARBA" id="ARBA00022614"/>
    </source>
</evidence>
<evidence type="ECO:0000313" key="15">
    <source>
        <dbReference type="EMBL" id="VDI42842.1"/>
    </source>
</evidence>
<proteinExistence type="inferred from homology"/>
<evidence type="ECO:0000256" key="9">
    <source>
        <dbReference type="ARBA" id="ARBA00022989"/>
    </source>
</evidence>
<evidence type="ECO:0000259" key="14">
    <source>
        <dbReference type="PROSITE" id="PS50104"/>
    </source>
</evidence>
<dbReference type="EMBL" id="UYJE01006074">
    <property type="protein sequence ID" value="VDI42842.1"/>
    <property type="molecule type" value="Genomic_DNA"/>
</dbReference>
<evidence type="ECO:0000256" key="13">
    <source>
        <dbReference type="SAM" id="Phobius"/>
    </source>
</evidence>
<dbReference type="InterPro" id="IPR035897">
    <property type="entry name" value="Toll_tir_struct_dom_sf"/>
</dbReference>
<keyword evidence="9 13" id="KW-1133">Transmembrane helix</keyword>
<dbReference type="GO" id="GO:0005886">
    <property type="term" value="C:plasma membrane"/>
    <property type="evidence" value="ECO:0007669"/>
    <property type="project" value="TreeGrafter"/>
</dbReference>
<feature type="transmembrane region" description="Helical" evidence="13">
    <location>
        <begin position="7"/>
        <end position="28"/>
    </location>
</feature>
<feature type="domain" description="TIR" evidence="14">
    <location>
        <begin position="757"/>
        <end position="898"/>
    </location>
</feature>
<dbReference type="Pfam" id="PF01582">
    <property type="entry name" value="TIR"/>
    <property type="match status" value="1"/>
</dbReference>
<dbReference type="Proteomes" id="UP000596742">
    <property type="component" value="Unassembled WGS sequence"/>
</dbReference>
<dbReference type="GO" id="GO:0045087">
    <property type="term" value="P:innate immune response"/>
    <property type="evidence" value="ECO:0007669"/>
    <property type="project" value="UniProtKB-KW"/>
</dbReference>
<comment type="subcellular location">
    <subcellularLocation>
        <location evidence="1">Membrane</location>
        <topology evidence="1">Single-pass type I membrane protein</topology>
    </subcellularLocation>
</comment>
<dbReference type="Gene3D" id="3.40.50.10140">
    <property type="entry name" value="Toll/interleukin-1 receptor homology (TIR) domain"/>
    <property type="match status" value="1"/>
</dbReference>
<dbReference type="InterPro" id="IPR032675">
    <property type="entry name" value="LRR_dom_sf"/>
</dbReference>
<keyword evidence="6" id="KW-0732">Signal</keyword>
<dbReference type="PROSITE" id="PS51450">
    <property type="entry name" value="LRR"/>
    <property type="match status" value="2"/>
</dbReference>
<keyword evidence="5 13" id="KW-0812">Transmembrane</keyword>
<keyword evidence="12" id="KW-0325">Glycoprotein</keyword>
<keyword evidence="4" id="KW-0433">Leucine-rich repeat</keyword>
<evidence type="ECO:0000256" key="10">
    <source>
        <dbReference type="ARBA" id="ARBA00023136"/>
    </source>
</evidence>
<keyword evidence="11 15" id="KW-0675">Receptor</keyword>
<evidence type="ECO:0000256" key="5">
    <source>
        <dbReference type="ARBA" id="ARBA00022692"/>
    </source>
</evidence>
<evidence type="ECO:0000256" key="6">
    <source>
        <dbReference type="ARBA" id="ARBA00022729"/>
    </source>
</evidence>
<dbReference type="Gene3D" id="3.80.10.10">
    <property type="entry name" value="Ribonuclease Inhibitor"/>
    <property type="match status" value="3"/>
</dbReference>
<evidence type="ECO:0000256" key="12">
    <source>
        <dbReference type="ARBA" id="ARBA00023180"/>
    </source>
</evidence>
<keyword evidence="16" id="KW-1185">Reference proteome</keyword>
<dbReference type="SUPFAM" id="SSF52200">
    <property type="entry name" value="Toll/Interleukin receptor TIR domain"/>
    <property type="match status" value="1"/>
</dbReference>
<gene>
    <name evidence="15" type="ORF">MGAL_10B018632</name>
</gene>
<evidence type="ECO:0000256" key="3">
    <source>
        <dbReference type="ARBA" id="ARBA00022588"/>
    </source>
</evidence>
<keyword evidence="3" id="KW-0399">Innate immunity</keyword>
<keyword evidence="10 13" id="KW-0472">Membrane</keyword>
<dbReference type="AlphaFoldDB" id="A0A8B6F0N3"/>